<proteinExistence type="predicted"/>
<dbReference type="EMBL" id="LR031572">
    <property type="protein sequence ID" value="VDC82876.1"/>
    <property type="molecule type" value="Genomic_DNA"/>
</dbReference>
<accession>A0A3P5ZQC9</accession>
<evidence type="ECO:0000313" key="1">
    <source>
        <dbReference type="EMBL" id="VDC82876.1"/>
    </source>
</evidence>
<protein>
    <submittedName>
        <fullName evidence="1">Uncharacterized protein</fullName>
    </submittedName>
</protein>
<dbReference type="AlphaFoldDB" id="A0A3P5ZQC9"/>
<sequence length="60" mass="6891">MAGTNQSCIFCQIIRNPTSTTLSFTPMRRSSRFKTSSPPLRGFVFTFREEMKTTHWVVAC</sequence>
<gene>
    <name evidence="1" type="ORF">BRAA03T14094Z</name>
</gene>
<organism evidence="1">
    <name type="scientific">Brassica campestris</name>
    <name type="common">Field mustard</name>
    <dbReference type="NCBI Taxonomy" id="3711"/>
    <lineage>
        <taxon>Eukaryota</taxon>
        <taxon>Viridiplantae</taxon>
        <taxon>Streptophyta</taxon>
        <taxon>Embryophyta</taxon>
        <taxon>Tracheophyta</taxon>
        <taxon>Spermatophyta</taxon>
        <taxon>Magnoliopsida</taxon>
        <taxon>eudicotyledons</taxon>
        <taxon>Gunneridae</taxon>
        <taxon>Pentapetalae</taxon>
        <taxon>rosids</taxon>
        <taxon>malvids</taxon>
        <taxon>Brassicales</taxon>
        <taxon>Brassicaceae</taxon>
        <taxon>Brassiceae</taxon>
        <taxon>Brassica</taxon>
    </lineage>
</organism>
<name>A0A3P5ZQC9_BRACM</name>
<reference evidence="1" key="1">
    <citation type="submission" date="2018-11" db="EMBL/GenBank/DDBJ databases">
        <authorList>
            <consortium name="Genoscope - CEA"/>
            <person name="William W."/>
        </authorList>
    </citation>
    <scope>NUCLEOTIDE SEQUENCE</scope>
</reference>